<dbReference type="HOGENOM" id="CLU_643560_0_0_4"/>
<gene>
    <name evidence="1" type="ordered locus">Galf_1837</name>
</gene>
<organism evidence="1 2">
    <name type="scientific">Gallionella capsiferriformans (strain ES-2)</name>
    <name type="common">Gallionella ferruginea capsiferriformans (strain ES-2)</name>
    <dbReference type="NCBI Taxonomy" id="395494"/>
    <lineage>
        <taxon>Bacteria</taxon>
        <taxon>Pseudomonadati</taxon>
        <taxon>Pseudomonadota</taxon>
        <taxon>Betaproteobacteria</taxon>
        <taxon>Nitrosomonadales</taxon>
        <taxon>Gallionellaceae</taxon>
        <taxon>Gallionella</taxon>
    </lineage>
</organism>
<dbReference type="RefSeq" id="WP_013293781.1">
    <property type="nucleotide sequence ID" value="NC_014394.1"/>
</dbReference>
<protein>
    <submittedName>
        <fullName evidence="1">Uncharacterized protein</fullName>
    </submittedName>
</protein>
<dbReference type="KEGG" id="gca:Galf_1837"/>
<sequence>MAEPTLLNFISALAYMAKANPLMLDMARQQPTFAEIEQTVVALIANADSASEALLAYEDLRGLIPDWKFVFASDTGQMPGFSVNRAFSDGSVVRSLFSKERVLVLDEATHSEMLVNDKTTFPIDYSIALDTQVLSYLAPYLEGKTTRIPDDFHEIFAFIAQKNVFVDPIPYMTENLINVLNPKNVNDIRRRLNGYEMLRTIDEVHFNQTGEVRSTISQGEQNTRVDNTLNQMINGASNPETLKAALHGHTWVYCLLLKMATIQLRRPQPEFAAEKLAEFIEFMDLRLQTIFAREAIVAAEYFVRGQNNFGFFGRIQKGKPTNLAHLRNMAWDFWHIRNVEEATTNEQFQSDAPERRARYFFPSLLTCDKDFIEVIDLYSLKSYAYKKGTYRPIPFAETDWIAKVAGSKQAEHDFIQKYYSRTAIKRRDEMRIEVENNFDIIKRELEEEFCKVAQCA</sequence>
<evidence type="ECO:0000313" key="2">
    <source>
        <dbReference type="Proteomes" id="UP000001235"/>
    </source>
</evidence>
<dbReference type="EMBL" id="CP002159">
    <property type="protein sequence ID" value="ADL55847.1"/>
    <property type="molecule type" value="Genomic_DNA"/>
</dbReference>
<dbReference type="Proteomes" id="UP000001235">
    <property type="component" value="Chromosome"/>
</dbReference>
<dbReference type="eggNOG" id="ENOG5033KW2">
    <property type="taxonomic scope" value="Bacteria"/>
</dbReference>
<dbReference type="OrthoDB" id="7059787at2"/>
<reference evidence="1 2" key="1">
    <citation type="submission" date="2010-08" db="EMBL/GenBank/DDBJ databases">
        <title>Complete sequence of Gallionella capsiferriformans ES-2.</title>
        <authorList>
            <consortium name="US DOE Joint Genome Institute"/>
            <person name="Lucas S."/>
            <person name="Copeland A."/>
            <person name="Lapidus A."/>
            <person name="Cheng J.-F."/>
            <person name="Bruce D."/>
            <person name="Goodwin L."/>
            <person name="Pitluck S."/>
            <person name="Chertkov O."/>
            <person name="Davenport K.W."/>
            <person name="Detter J.C."/>
            <person name="Han C."/>
            <person name="Tapia R."/>
            <person name="Land M."/>
            <person name="Hauser L."/>
            <person name="Chang Y.-J."/>
            <person name="Jeffries C."/>
            <person name="Kyrpides N."/>
            <person name="Ivanova N."/>
            <person name="Mikhailova N."/>
            <person name="Shelobolina E.S."/>
            <person name="Picardal F."/>
            <person name="Roden E."/>
            <person name="Emerson D."/>
            <person name="Woyke T."/>
        </authorList>
    </citation>
    <scope>NUCLEOTIDE SEQUENCE [LARGE SCALE GENOMIC DNA]</scope>
    <source>
        <strain evidence="1 2">ES-2</strain>
    </source>
</reference>
<keyword evidence="2" id="KW-1185">Reference proteome</keyword>
<dbReference type="AlphaFoldDB" id="D9SH50"/>
<name>D9SH50_GALCS</name>
<evidence type="ECO:0000313" key="1">
    <source>
        <dbReference type="EMBL" id="ADL55847.1"/>
    </source>
</evidence>
<accession>D9SH50</accession>
<proteinExistence type="predicted"/>